<keyword evidence="1" id="KW-0472">Membrane</keyword>
<dbReference type="EMBL" id="OA564400">
    <property type="protein sequence ID" value="CAD7194176.1"/>
    <property type="molecule type" value="Genomic_DNA"/>
</dbReference>
<accession>A0A7R8V9I4</accession>
<sequence>MGKYRQLLEQLIQALRIGKVELEEVNPHLCGGIVENHLGKTTPVHPTAISNLDLPVLSSRAQHDKRIALLYCIYYFRFMVVLVCLIFSVLSTIDQYSNFANETLFWMDNLIIERTDNPAFTESTQSSLGCLCLCHVTDRDDISCRLTTFTHTGEGVFILTQLPPHFWTNIAQPLYNGLGTQPLTHKPAWFKSLVQTFWDRPQWVEDPTPKRTRQYVLGAHSFGDMAHAGQSSYPEHATQPAQWDAYVCRFAHYGSLITNETHSDGVREKHTPNHRIQNRYIITPL</sequence>
<evidence type="ECO:0000256" key="1">
    <source>
        <dbReference type="SAM" id="Phobius"/>
    </source>
</evidence>
<dbReference type="AlphaFoldDB" id="A0A7R8V9I4"/>
<evidence type="ECO:0000313" key="2">
    <source>
        <dbReference type="EMBL" id="CAD7194176.1"/>
    </source>
</evidence>
<protein>
    <submittedName>
        <fullName evidence="2">Uncharacterized protein</fullName>
    </submittedName>
</protein>
<feature type="transmembrane region" description="Helical" evidence="1">
    <location>
        <begin position="68"/>
        <end position="90"/>
    </location>
</feature>
<keyword evidence="1" id="KW-1133">Transmembrane helix</keyword>
<reference evidence="2" key="1">
    <citation type="submission" date="2020-11" db="EMBL/GenBank/DDBJ databases">
        <authorList>
            <person name="Tran Van P."/>
        </authorList>
    </citation>
    <scope>NUCLEOTIDE SEQUENCE</scope>
</reference>
<organism evidence="2">
    <name type="scientific">Timema douglasi</name>
    <name type="common">Walking stick</name>
    <dbReference type="NCBI Taxonomy" id="61478"/>
    <lineage>
        <taxon>Eukaryota</taxon>
        <taxon>Metazoa</taxon>
        <taxon>Ecdysozoa</taxon>
        <taxon>Arthropoda</taxon>
        <taxon>Hexapoda</taxon>
        <taxon>Insecta</taxon>
        <taxon>Pterygota</taxon>
        <taxon>Neoptera</taxon>
        <taxon>Polyneoptera</taxon>
        <taxon>Phasmatodea</taxon>
        <taxon>Timematodea</taxon>
        <taxon>Timematoidea</taxon>
        <taxon>Timematidae</taxon>
        <taxon>Timema</taxon>
    </lineage>
</organism>
<gene>
    <name evidence="2" type="ORF">TDIB3V08_LOCUS606</name>
</gene>
<keyword evidence="1" id="KW-0812">Transmembrane</keyword>
<name>A0A7R8V9I4_TIMDO</name>
<proteinExistence type="predicted"/>